<evidence type="ECO:0000313" key="2">
    <source>
        <dbReference type="Proteomes" id="UP000023152"/>
    </source>
</evidence>
<keyword evidence="2" id="KW-1185">Reference proteome</keyword>
<organism evidence="1 2">
    <name type="scientific">Reticulomyxa filosa</name>
    <dbReference type="NCBI Taxonomy" id="46433"/>
    <lineage>
        <taxon>Eukaryota</taxon>
        <taxon>Sar</taxon>
        <taxon>Rhizaria</taxon>
        <taxon>Retaria</taxon>
        <taxon>Foraminifera</taxon>
        <taxon>Monothalamids</taxon>
        <taxon>Reticulomyxidae</taxon>
        <taxon>Reticulomyxa</taxon>
    </lineage>
</organism>
<comment type="caution">
    <text evidence="1">The sequence shown here is derived from an EMBL/GenBank/DDBJ whole genome shotgun (WGS) entry which is preliminary data.</text>
</comment>
<sequence>MNIKKISQQIVKSTLSLEFQSKIIGFELVNGHQMVIQSNSQATVQEEARVNWLNSTDNLVSEKRTMCRNYYIESEIEQKTIFLYNIYFKSSIKNINPFLDNLKMENILNILQCLASELDQMYMQLDEYFCNLFKMKQIQSKINEYKYEKKISIEHKKSNLDKEEIKNEKFKNKLNLAMK</sequence>
<proteinExistence type="predicted"/>
<name>X6P717_RETFI</name>
<gene>
    <name evidence="1" type="ORF">RFI_03103</name>
</gene>
<dbReference type="AlphaFoldDB" id="X6P717"/>
<dbReference type="EMBL" id="ASPP01002961">
    <property type="protein sequence ID" value="ETO33991.1"/>
    <property type="molecule type" value="Genomic_DNA"/>
</dbReference>
<protein>
    <submittedName>
        <fullName evidence="1">Uncharacterized protein</fullName>
    </submittedName>
</protein>
<evidence type="ECO:0000313" key="1">
    <source>
        <dbReference type="EMBL" id="ETO33991.1"/>
    </source>
</evidence>
<accession>X6P717</accession>
<reference evidence="1 2" key="1">
    <citation type="journal article" date="2013" name="Curr. Biol.">
        <title>The Genome of the Foraminiferan Reticulomyxa filosa.</title>
        <authorList>
            <person name="Glockner G."/>
            <person name="Hulsmann N."/>
            <person name="Schleicher M."/>
            <person name="Noegel A.A."/>
            <person name="Eichinger L."/>
            <person name="Gallinger C."/>
            <person name="Pawlowski J."/>
            <person name="Sierra R."/>
            <person name="Euteneuer U."/>
            <person name="Pillet L."/>
            <person name="Moustafa A."/>
            <person name="Platzer M."/>
            <person name="Groth M."/>
            <person name="Szafranski K."/>
            <person name="Schliwa M."/>
        </authorList>
    </citation>
    <scope>NUCLEOTIDE SEQUENCE [LARGE SCALE GENOMIC DNA]</scope>
</reference>
<dbReference type="Proteomes" id="UP000023152">
    <property type="component" value="Unassembled WGS sequence"/>
</dbReference>